<comment type="caution">
    <text evidence="2">The sequence shown here is derived from an EMBL/GenBank/DDBJ whole genome shotgun (WGS) entry which is preliminary data.</text>
</comment>
<organism evidence="2 3">
    <name type="scientific">Psophocarpus tetragonolobus</name>
    <name type="common">Winged bean</name>
    <name type="synonym">Dolichos tetragonolobus</name>
    <dbReference type="NCBI Taxonomy" id="3891"/>
    <lineage>
        <taxon>Eukaryota</taxon>
        <taxon>Viridiplantae</taxon>
        <taxon>Streptophyta</taxon>
        <taxon>Embryophyta</taxon>
        <taxon>Tracheophyta</taxon>
        <taxon>Spermatophyta</taxon>
        <taxon>Magnoliopsida</taxon>
        <taxon>eudicotyledons</taxon>
        <taxon>Gunneridae</taxon>
        <taxon>Pentapetalae</taxon>
        <taxon>rosids</taxon>
        <taxon>fabids</taxon>
        <taxon>Fabales</taxon>
        <taxon>Fabaceae</taxon>
        <taxon>Papilionoideae</taxon>
        <taxon>50 kb inversion clade</taxon>
        <taxon>NPAAA clade</taxon>
        <taxon>indigoferoid/millettioid clade</taxon>
        <taxon>Phaseoleae</taxon>
        <taxon>Psophocarpus</taxon>
    </lineage>
</organism>
<dbReference type="Proteomes" id="UP001386955">
    <property type="component" value="Unassembled WGS sequence"/>
</dbReference>
<evidence type="ECO:0000313" key="3">
    <source>
        <dbReference type="Proteomes" id="UP001386955"/>
    </source>
</evidence>
<keyword evidence="1" id="KW-1133">Transmembrane helix</keyword>
<dbReference type="EMBL" id="JAYMYS010000005">
    <property type="protein sequence ID" value="KAK7393579.1"/>
    <property type="molecule type" value="Genomic_DNA"/>
</dbReference>
<sequence length="76" mass="7880">MGTHARGSGVSLLGVSLKGLCAVCLLGFLLNADPRWSSNVKCKVQAIATSLSYKSNPLLFLFLSQITIAGSVGQGL</sequence>
<evidence type="ECO:0000313" key="2">
    <source>
        <dbReference type="EMBL" id="KAK7393579.1"/>
    </source>
</evidence>
<gene>
    <name evidence="2" type="ORF">VNO78_22137</name>
</gene>
<name>A0AAN9XIQ2_PSOTE</name>
<feature type="transmembrane region" description="Helical" evidence="1">
    <location>
        <begin position="12"/>
        <end position="31"/>
    </location>
</feature>
<keyword evidence="1" id="KW-0812">Transmembrane</keyword>
<evidence type="ECO:0000256" key="1">
    <source>
        <dbReference type="SAM" id="Phobius"/>
    </source>
</evidence>
<reference evidence="2 3" key="1">
    <citation type="submission" date="2024-01" db="EMBL/GenBank/DDBJ databases">
        <title>The genomes of 5 underutilized Papilionoideae crops provide insights into root nodulation and disease resistanc.</title>
        <authorList>
            <person name="Jiang F."/>
        </authorList>
    </citation>
    <scope>NUCLEOTIDE SEQUENCE [LARGE SCALE GENOMIC DNA]</scope>
    <source>
        <strain evidence="2">DUOXIRENSHENG_FW03</strain>
        <tissue evidence="2">Leaves</tissue>
    </source>
</reference>
<dbReference type="AlphaFoldDB" id="A0AAN9XIQ2"/>
<keyword evidence="3" id="KW-1185">Reference proteome</keyword>
<proteinExistence type="predicted"/>
<accession>A0AAN9XIQ2</accession>
<protein>
    <submittedName>
        <fullName evidence="2">Uncharacterized protein</fullName>
    </submittedName>
</protein>
<keyword evidence="1" id="KW-0472">Membrane</keyword>